<sequence length="69" mass="8141">MLEHQNPRFLRLPEVLARVGVSYNTISRWEEQGIFPKRRHLGPNSVGWLEHEVNEWCASRKTREDAEAL</sequence>
<comment type="caution">
    <text evidence="1">The sequence shown here is derived from an EMBL/GenBank/DDBJ whole genome shotgun (WGS) entry which is preliminary data.</text>
</comment>
<dbReference type="InterPro" id="IPR010260">
    <property type="entry name" value="AlpA"/>
</dbReference>
<dbReference type="SUPFAM" id="SSF46955">
    <property type="entry name" value="Putative DNA-binding domain"/>
    <property type="match status" value="1"/>
</dbReference>
<evidence type="ECO:0000313" key="1">
    <source>
        <dbReference type="EMBL" id="MVZ97933.1"/>
    </source>
</evidence>
<gene>
    <name evidence="1" type="ORF">EUU23_09460</name>
</gene>
<dbReference type="PANTHER" id="PTHR36154">
    <property type="entry name" value="DNA-BINDING TRANSCRIPTIONAL ACTIVATOR ALPA"/>
    <property type="match status" value="1"/>
</dbReference>
<keyword evidence="2" id="KW-1185">Reference proteome</keyword>
<dbReference type="OrthoDB" id="1525365at2"/>
<accession>A0A6I4M0Q5</accession>
<dbReference type="AlphaFoldDB" id="A0A6I4M0Q5"/>
<dbReference type="EMBL" id="SDWJ01000002">
    <property type="protein sequence ID" value="MVZ97933.1"/>
    <property type="molecule type" value="Genomic_DNA"/>
</dbReference>
<dbReference type="InterPro" id="IPR052931">
    <property type="entry name" value="Prophage_regulatory_activator"/>
</dbReference>
<organism evidence="1 2">
    <name type="scientific">Sphingorhabdus profundilacus</name>
    <dbReference type="NCBI Taxonomy" id="2509718"/>
    <lineage>
        <taxon>Bacteria</taxon>
        <taxon>Pseudomonadati</taxon>
        <taxon>Pseudomonadota</taxon>
        <taxon>Alphaproteobacteria</taxon>
        <taxon>Sphingomonadales</taxon>
        <taxon>Sphingomonadaceae</taxon>
        <taxon>Sphingorhabdus</taxon>
    </lineage>
</organism>
<name>A0A6I4M0Q5_9SPHN</name>
<dbReference type="InterPro" id="IPR009061">
    <property type="entry name" value="DNA-bd_dom_put_sf"/>
</dbReference>
<proteinExistence type="predicted"/>
<dbReference type="Pfam" id="PF05930">
    <property type="entry name" value="Phage_AlpA"/>
    <property type="match status" value="1"/>
</dbReference>
<dbReference type="RefSeq" id="WP_160353908.1">
    <property type="nucleotide sequence ID" value="NZ_SDWJ01000002.1"/>
</dbReference>
<dbReference type="PANTHER" id="PTHR36154:SF1">
    <property type="entry name" value="DNA-BINDING TRANSCRIPTIONAL ACTIVATOR ALPA"/>
    <property type="match status" value="1"/>
</dbReference>
<dbReference type="Proteomes" id="UP000471147">
    <property type="component" value="Unassembled WGS sequence"/>
</dbReference>
<reference evidence="1 2" key="1">
    <citation type="submission" date="2019-01" db="EMBL/GenBank/DDBJ databases">
        <title>Sphingorhabdus lacus sp.nov., isolated from an oligotrophic freshwater lake.</title>
        <authorList>
            <person name="Park M."/>
        </authorList>
    </citation>
    <scope>NUCLEOTIDE SEQUENCE [LARGE SCALE GENOMIC DNA]</scope>
    <source>
        <strain evidence="1 2">IMCC26285</strain>
    </source>
</reference>
<protein>
    <submittedName>
        <fullName evidence="1">AlpA family phage regulatory protein</fullName>
    </submittedName>
</protein>
<dbReference type="Gene3D" id="1.10.238.160">
    <property type="match status" value="1"/>
</dbReference>
<evidence type="ECO:0000313" key="2">
    <source>
        <dbReference type="Proteomes" id="UP000471147"/>
    </source>
</evidence>